<dbReference type="InterPro" id="IPR003439">
    <property type="entry name" value="ABC_transporter-like_ATP-bd"/>
</dbReference>
<keyword evidence="7" id="KW-1185">Reference proteome</keyword>
<keyword evidence="1" id="KW-0813">Transport</keyword>
<gene>
    <name evidence="6" type="ORF">HNQ40_002335</name>
</gene>
<feature type="domain" description="ABC transporter" evidence="5">
    <location>
        <begin position="19"/>
        <end position="255"/>
    </location>
</feature>
<evidence type="ECO:0000256" key="2">
    <source>
        <dbReference type="ARBA" id="ARBA00022741"/>
    </source>
</evidence>
<proteinExistence type="predicted"/>
<dbReference type="SMART" id="SM00382">
    <property type="entry name" value="AAA"/>
    <property type="match status" value="1"/>
</dbReference>
<evidence type="ECO:0000256" key="1">
    <source>
        <dbReference type="ARBA" id="ARBA00022448"/>
    </source>
</evidence>
<protein>
    <submittedName>
        <fullName evidence="6">Phospholipid/cholesterol/gamma-HCH transport system ATP-binding protein</fullName>
    </submittedName>
</protein>
<organism evidence="6 7">
    <name type="scientific">Algisphaera agarilytica</name>
    <dbReference type="NCBI Taxonomy" id="1385975"/>
    <lineage>
        <taxon>Bacteria</taxon>
        <taxon>Pseudomonadati</taxon>
        <taxon>Planctomycetota</taxon>
        <taxon>Phycisphaerae</taxon>
        <taxon>Phycisphaerales</taxon>
        <taxon>Phycisphaeraceae</taxon>
        <taxon>Algisphaera</taxon>
    </lineage>
</organism>
<dbReference type="AlphaFoldDB" id="A0A7X0LL52"/>
<evidence type="ECO:0000256" key="3">
    <source>
        <dbReference type="ARBA" id="ARBA00022840"/>
    </source>
</evidence>
<dbReference type="InterPro" id="IPR027417">
    <property type="entry name" value="P-loop_NTPase"/>
</dbReference>
<dbReference type="InterPro" id="IPR003593">
    <property type="entry name" value="AAA+_ATPase"/>
</dbReference>
<dbReference type="GO" id="GO:0005524">
    <property type="term" value="F:ATP binding"/>
    <property type="evidence" value="ECO:0007669"/>
    <property type="project" value="UniProtKB-KW"/>
</dbReference>
<sequence length="344" mass="38106">MDNDCAESQAAMSEAEPIIRMRGVHKRFGPLTVLNGLDLDFRPHETTVLLGPSGTGKSVTLKHIVGLLQPDAGEVYFHDQRVDQLKERELVPLRKRIGFLFQMGAMFDSMTVGENVEFPLVEHTNLNRRQRADKVDRLLKMVGLGKTQDKMPNDMSGGQRKRAALARAIALEPEVMLYDEPTTGLDPIRSDVINELILALTKQLGMTSIVVTHDMNSANKIADRMVLLYDGQVAADSDPCTFRNSKSELVQRFIRGQADQQDIELIRMGFEEGQAPNIESAGEAINTPAPRRRKTDRDEPSASPQTQAPPPPVADLQAEPTGPDPTELDSEDTDDDTPSVFHED</sequence>
<evidence type="ECO:0000313" key="6">
    <source>
        <dbReference type="EMBL" id="MBB6430529.1"/>
    </source>
</evidence>
<accession>A0A7X0LL52</accession>
<feature type="compositionally biased region" description="Acidic residues" evidence="4">
    <location>
        <begin position="326"/>
        <end position="337"/>
    </location>
</feature>
<evidence type="ECO:0000259" key="5">
    <source>
        <dbReference type="PROSITE" id="PS50893"/>
    </source>
</evidence>
<dbReference type="GO" id="GO:0016887">
    <property type="term" value="F:ATP hydrolysis activity"/>
    <property type="evidence" value="ECO:0007669"/>
    <property type="project" value="InterPro"/>
</dbReference>
<dbReference type="InterPro" id="IPR017871">
    <property type="entry name" value="ABC_transporter-like_CS"/>
</dbReference>
<dbReference type="PROSITE" id="PS00211">
    <property type="entry name" value="ABC_TRANSPORTER_1"/>
    <property type="match status" value="1"/>
</dbReference>
<dbReference type="RefSeq" id="WP_221435507.1">
    <property type="nucleotide sequence ID" value="NZ_JACHGY010000001.1"/>
</dbReference>
<dbReference type="PANTHER" id="PTHR43023">
    <property type="entry name" value="PROTEIN TRIGALACTOSYLDIACYLGLYCEROL 3, CHLOROPLASTIC"/>
    <property type="match status" value="1"/>
</dbReference>
<evidence type="ECO:0000313" key="7">
    <source>
        <dbReference type="Proteomes" id="UP000541810"/>
    </source>
</evidence>
<feature type="region of interest" description="Disordered" evidence="4">
    <location>
        <begin position="274"/>
        <end position="344"/>
    </location>
</feature>
<dbReference type="Proteomes" id="UP000541810">
    <property type="component" value="Unassembled WGS sequence"/>
</dbReference>
<dbReference type="PANTHER" id="PTHR43023:SF3">
    <property type="entry name" value="PROTEIN TRIGALACTOSYLDIACYLGLYCEROL 3, CHLOROPLASTIC"/>
    <property type="match status" value="1"/>
</dbReference>
<comment type="caution">
    <text evidence="6">The sequence shown here is derived from an EMBL/GenBank/DDBJ whole genome shotgun (WGS) entry which is preliminary data.</text>
</comment>
<dbReference type="SUPFAM" id="SSF52540">
    <property type="entry name" value="P-loop containing nucleoside triphosphate hydrolases"/>
    <property type="match status" value="1"/>
</dbReference>
<dbReference type="Gene3D" id="3.40.50.300">
    <property type="entry name" value="P-loop containing nucleotide triphosphate hydrolases"/>
    <property type="match status" value="1"/>
</dbReference>
<dbReference type="Pfam" id="PF00005">
    <property type="entry name" value="ABC_tran"/>
    <property type="match status" value="1"/>
</dbReference>
<dbReference type="EMBL" id="JACHGY010000001">
    <property type="protein sequence ID" value="MBB6430529.1"/>
    <property type="molecule type" value="Genomic_DNA"/>
</dbReference>
<keyword evidence="2" id="KW-0547">Nucleotide-binding</keyword>
<reference evidence="6 7" key="1">
    <citation type="submission" date="2020-08" db="EMBL/GenBank/DDBJ databases">
        <title>Genomic Encyclopedia of Type Strains, Phase IV (KMG-IV): sequencing the most valuable type-strain genomes for metagenomic binning, comparative biology and taxonomic classification.</title>
        <authorList>
            <person name="Goeker M."/>
        </authorList>
    </citation>
    <scope>NUCLEOTIDE SEQUENCE [LARGE SCALE GENOMIC DNA]</scope>
    <source>
        <strain evidence="6 7">DSM 103725</strain>
    </source>
</reference>
<name>A0A7X0LL52_9BACT</name>
<keyword evidence="3 6" id="KW-0067">ATP-binding</keyword>
<dbReference type="PROSITE" id="PS50893">
    <property type="entry name" value="ABC_TRANSPORTER_2"/>
    <property type="match status" value="1"/>
</dbReference>
<evidence type="ECO:0000256" key="4">
    <source>
        <dbReference type="SAM" id="MobiDB-lite"/>
    </source>
</evidence>